<keyword evidence="3" id="KW-1185">Reference proteome</keyword>
<sequence length="339" mass="37058">MYQGVVSSYSTPESALSPEDANGDGDSYFPTSVTYQGVPFERHPATQPRVNFGMPIREDRRPGSAEVDTSGVHISHGISQRPSNPSPTGDGNGFVQGSNNPSPKANAEYPPIDYYQAQPFAATEGWRKFAAKHRQVSRAREYGGERHVGPLTDSKVLNRTPNNTHHHAATVPYPPGLGYGSSMHNDHLSLFGYSPMPPHQGMSDPQMAMPRPMYPNALPPTSSVNIRGGHANVVNPRRPLQAQHHPEPQRPVASTSATPSNPHPFNPQIPKDLPRYPSPPGPPPGYPFHNGPVLSWFHNLADRMKLEPPPRPTHSSLPSLLPSRRARNVAATTPTRRKT</sequence>
<dbReference type="EMBL" id="KL197725">
    <property type="protein sequence ID" value="KDQ55484.1"/>
    <property type="molecule type" value="Genomic_DNA"/>
</dbReference>
<feature type="compositionally biased region" description="Polar residues" evidence="1">
    <location>
        <begin position="330"/>
        <end position="339"/>
    </location>
</feature>
<evidence type="ECO:0000256" key="1">
    <source>
        <dbReference type="SAM" id="MobiDB-lite"/>
    </source>
</evidence>
<evidence type="ECO:0000313" key="3">
    <source>
        <dbReference type="Proteomes" id="UP000027265"/>
    </source>
</evidence>
<proteinExistence type="predicted"/>
<dbReference type="AlphaFoldDB" id="A0A067PL16"/>
<dbReference type="InParanoid" id="A0A067PL16"/>
<organism evidence="2 3">
    <name type="scientific">Jaapia argillacea MUCL 33604</name>
    <dbReference type="NCBI Taxonomy" id="933084"/>
    <lineage>
        <taxon>Eukaryota</taxon>
        <taxon>Fungi</taxon>
        <taxon>Dikarya</taxon>
        <taxon>Basidiomycota</taxon>
        <taxon>Agaricomycotina</taxon>
        <taxon>Agaricomycetes</taxon>
        <taxon>Agaricomycetidae</taxon>
        <taxon>Jaapiales</taxon>
        <taxon>Jaapiaceae</taxon>
        <taxon>Jaapia</taxon>
    </lineage>
</organism>
<dbReference type="Proteomes" id="UP000027265">
    <property type="component" value="Unassembled WGS sequence"/>
</dbReference>
<gene>
    <name evidence="2" type="ORF">JAAARDRAFT_59974</name>
</gene>
<dbReference type="HOGENOM" id="CLU_819072_0_0_1"/>
<accession>A0A067PL16</accession>
<feature type="region of interest" description="Disordered" evidence="1">
    <location>
        <begin position="1"/>
        <end position="110"/>
    </location>
</feature>
<name>A0A067PL16_9AGAM</name>
<evidence type="ECO:0000313" key="2">
    <source>
        <dbReference type="EMBL" id="KDQ55484.1"/>
    </source>
</evidence>
<feature type="compositionally biased region" description="Pro residues" evidence="1">
    <location>
        <begin position="276"/>
        <end position="286"/>
    </location>
</feature>
<feature type="compositionally biased region" description="Low complexity" evidence="1">
    <location>
        <begin position="313"/>
        <end position="323"/>
    </location>
</feature>
<protein>
    <submittedName>
        <fullName evidence="2">Uncharacterized protein</fullName>
    </submittedName>
</protein>
<feature type="compositionally biased region" description="Polar residues" evidence="1">
    <location>
        <begin position="77"/>
        <end position="103"/>
    </location>
</feature>
<feature type="compositionally biased region" description="Polar residues" evidence="1">
    <location>
        <begin position="1"/>
        <end position="14"/>
    </location>
</feature>
<reference evidence="3" key="1">
    <citation type="journal article" date="2014" name="Proc. Natl. Acad. Sci. U.S.A.">
        <title>Extensive sampling of basidiomycete genomes demonstrates inadequacy of the white-rot/brown-rot paradigm for wood decay fungi.</title>
        <authorList>
            <person name="Riley R."/>
            <person name="Salamov A.A."/>
            <person name="Brown D.W."/>
            <person name="Nagy L.G."/>
            <person name="Floudas D."/>
            <person name="Held B.W."/>
            <person name="Levasseur A."/>
            <person name="Lombard V."/>
            <person name="Morin E."/>
            <person name="Otillar R."/>
            <person name="Lindquist E.A."/>
            <person name="Sun H."/>
            <person name="LaButti K.M."/>
            <person name="Schmutz J."/>
            <person name="Jabbour D."/>
            <person name="Luo H."/>
            <person name="Baker S.E."/>
            <person name="Pisabarro A.G."/>
            <person name="Walton J.D."/>
            <person name="Blanchette R.A."/>
            <person name="Henrissat B."/>
            <person name="Martin F."/>
            <person name="Cullen D."/>
            <person name="Hibbett D.S."/>
            <person name="Grigoriev I.V."/>
        </authorList>
    </citation>
    <scope>NUCLEOTIDE SEQUENCE [LARGE SCALE GENOMIC DNA]</scope>
    <source>
        <strain evidence="3">MUCL 33604</strain>
    </source>
</reference>
<feature type="region of interest" description="Disordered" evidence="1">
    <location>
        <begin position="241"/>
        <end position="339"/>
    </location>
</feature>